<protein>
    <submittedName>
        <fullName evidence="1">Uncharacterized protein</fullName>
    </submittedName>
</protein>
<accession>A0A402SRS4</accession>
<proteinExistence type="predicted"/>
<sequence>MEIRYSTGQHTRDDRPVPAVCESFSRFSYTLEDLRRAIGITLGDTRAQMRAKKMGLPYIWHSMKDVAGGRNALNAGDRDALFLDMDGCDAAAWQALRKVLAFFSCFTWSTPSHLHPTVNCEQRWRICMELDRTVTPEEYKRLGPAVESWLMDCISLLDDYAVKWDHSVYNPDHMVYGPDENAVFERFNGSPVSVDILLARSPEITAPEKTHSIDHDDLSRIVDLNGISSQTFDDLREVMWHPAVLADAEPGCGKYPCWAAMGNRLAWFKDTEWEDVARQLWIDWSIAGGGDGTSAEHKWDSDQLTAERTGYQAIFARARKLGVANPATDRPHGSVASVDDFEDLPPETPELPKSWPHRGGYGKAGKFVIEGFLPIGVIMVYGISSHFKSYFIISLLCRVATKTHRWAGRNIRGGAVLYIAAEGGSSVMPRVGAWADKYNDGKPVELFYTYAHPVDLSVKANVDGLIKEIKRIEMHTGEPLRIVAVDTLSQSMMQGDENSASDIAKFMAGATRIVNETGAAVIPVHHSGKDSSKGMRGSSAAFANADAVFRVERIGDAVNIINEKQRTGPVQPTRGYMVPTVPLPDDVIAANEAYDDEYTSTEGEVYDPVRLTTERVFEDVPVAEITPLLMEDDTRDRRKGTTQDWIFEQLDESGGRISREELGALWVENGGKEDTFRRTINRMAKDKDIVKTPDGFIVDAVLGVSDKEGG</sequence>
<reference evidence="1" key="1">
    <citation type="submission" date="2018-07" db="EMBL/GenBank/DDBJ databases">
        <authorList>
            <consortium name="GenomeTrakr network: Whole genome sequencing for foodborne pathogen traceback"/>
        </authorList>
    </citation>
    <scope>NUCLEOTIDE SEQUENCE [LARGE SCALE GENOMIC DNA]</scope>
    <source>
        <strain evidence="1">CFSAN034452</strain>
    </source>
</reference>
<name>A0A402SRS4_SALER</name>
<dbReference type="Pfam" id="PF13481">
    <property type="entry name" value="AAA_25"/>
    <property type="match status" value="1"/>
</dbReference>
<dbReference type="Gene3D" id="3.40.50.300">
    <property type="entry name" value="P-loop containing nucleotide triphosphate hydrolases"/>
    <property type="match status" value="1"/>
</dbReference>
<comment type="caution">
    <text evidence="1">The sequence shown here is derived from an EMBL/GenBank/DDBJ whole genome shotgun (WGS) entry which is preliminary data.</text>
</comment>
<dbReference type="AlphaFoldDB" id="A0A402SRS4"/>
<evidence type="ECO:0000313" key="1">
    <source>
        <dbReference type="EMBL" id="MIT45092.1"/>
    </source>
</evidence>
<gene>
    <name evidence="1" type="ORF">ATQ15_16380</name>
</gene>
<dbReference type="SUPFAM" id="SSF52540">
    <property type="entry name" value="P-loop containing nucleoside triphosphate hydrolases"/>
    <property type="match status" value="1"/>
</dbReference>
<dbReference type="EMBL" id="RSTW01000013">
    <property type="protein sequence ID" value="MIT45092.1"/>
    <property type="molecule type" value="Genomic_DNA"/>
</dbReference>
<organism evidence="1">
    <name type="scientific">Salmonella enterica</name>
    <name type="common">Salmonella choleraesuis</name>
    <dbReference type="NCBI Taxonomy" id="28901"/>
    <lineage>
        <taxon>Bacteria</taxon>
        <taxon>Pseudomonadati</taxon>
        <taxon>Pseudomonadota</taxon>
        <taxon>Gammaproteobacteria</taxon>
        <taxon>Enterobacterales</taxon>
        <taxon>Enterobacteriaceae</taxon>
        <taxon>Salmonella</taxon>
    </lineage>
</organism>
<dbReference type="Proteomes" id="UP000885418">
    <property type="component" value="Unassembled WGS sequence"/>
</dbReference>
<dbReference type="InterPro" id="IPR027417">
    <property type="entry name" value="P-loop_NTPase"/>
</dbReference>